<dbReference type="RefSeq" id="WP_014357643.1">
    <property type="nucleotide sequence ID" value="NC_016894.1"/>
</dbReference>
<protein>
    <submittedName>
        <fullName evidence="2">Uncharacterized protein</fullName>
    </submittedName>
</protein>
<evidence type="ECO:0000313" key="2">
    <source>
        <dbReference type="EMBL" id="AFA50048.1"/>
    </source>
</evidence>
<dbReference type="EMBL" id="CP002987">
    <property type="protein sequence ID" value="AFA50048.1"/>
    <property type="molecule type" value="Genomic_DNA"/>
</dbReference>
<dbReference type="Proteomes" id="UP000007177">
    <property type="component" value="Chromosome"/>
</dbReference>
<keyword evidence="1" id="KW-0812">Transmembrane</keyword>
<reference evidence="3" key="1">
    <citation type="submission" date="2011-07" db="EMBL/GenBank/DDBJ databases">
        <title>Complete genome sequence of Acetobacterium woodii.</title>
        <authorList>
            <person name="Poehlein A."/>
            <person name="Schmidt S."/>
            <person name="Kaster A.-K."/>
            <person name="Goenrich M."/>
            <person name="Vollmers J."/>
            <person name="Thuermer A."/>
            <person name="Gottschalk G."/>
            <person name="Thauer R.K."/>
            <person name="Daniel R."/>
            <person name="Mueller V."/>
        </authorList>
    </citation>
    <scope>NUCLEOTIDE SEQUENCE [LARGE SCALE GENOMIC DNA]</scope>
    <source>
        <strain evidence="3">ATCC 29683 / DSM 1030 / JCM 2381 / KCTC 1655 / WB1</strain>
    </source>
</reference>
<accession>H6LKT9</accession>
<feature type="transmembrane region" description="Helical" evidence="1">
    <location>
        <begin position="65"/>
        <end position="93"/>
    </location>
</feature>
<dbReference type="AlphaFoldDB" id="H6LKT9"/>
<dbReference type="HOGENOM" id="CLU_1870876_0_0_9"/>
<organism evidence="2 3">
    <name type="scientific">Acetobacterium woodii (strain ATCC 29683 / DSM 1030 / JCM 2381 / KCTC 1655 / WB1)</name>
    <dbReference type="NCBI Taxonomy" id="931626"/>
    <lineage>
        <taxon>Bacteria</taxon>
        <taxon>Bacillati</taxon>
        <taxon>Bacillota</taxon>
        <taxon>Clostridia</taxon>
        <taxon>Eubacteriales</taxon>
        <taxon>Eubacteriaceae</taxon>
        <taxon>Acetobacterium</taxon>
    </lineage>
</organism>
<sequence>MVREKNSEAYDYDRIIQKYSKFFRNSKYKVYDLEKIIFLIEMKIEFHNELKPKIVNPLEIVLKGVMTFIIAATFMISLGGLLGVGLLAAFMYIGIYFMTYRLKVQTIDQVTEYKNTKKKYLIIRKCIENEIERRKE</sequence>
<proteinExistence type="predicted"/>
<name>H6LKT9_ACEWD</name>
<evidence type="ECO:0000256" key="1">
    <source>
        <dbReference type="SAM" id="Phobius"/>
    </source>
</evidence>
<dbReference type="OrthoDB" id="9866557at2"/>
<reference evidence="2 3" key="2">
    <citation type="journal article" date="2012" name="PLoS ONE">
        <title>An ancient pathway combining carbon dioxide fixation with the generation and utilization of a sodium ion gradient for ATP synthesis.</title>
        <authorList>
            <person name="Poehlein A."/>
            <person name="Schmidt S."/>
            <person name="Kaster A.K."/>
            <person name="Goenrich M."/>
            <person name="Vollmers J."/>
            <person name="Thurmer A."/>
            <person name="Bertsch J."/>
            <person name="Schuchmann K."/>
            <person name="Voigt B."/>
            <person name="Hecker M."/>
            <person name="Daniel R."/>
            <person name="Thauer R.K."/>
            <person name="Gottschalk G."/>
            <person name="Muller V."/>
        </authorList>
    </citation>
    <scope>NUCLEOTIDE SEQUENCE [LARGE SCALE GENOMIC DNA]</scope>
    <source>
        <strain evidence="3">ATCC 29683 / DSM 1030 / JCM 2381 / KCTC 1655 / WB1</strain>
    </source>
</reference>
<keyword evidence="3" id="KW-1185">Reference proteome</keyword>
<gene>
    <name evidence="2" type="ordered locus">Awo_c33200</name>
</gene>
<keyword evidence="1" id="KW-0472">Membrane</keyword>
<evidence type="ECO:0000313" key="3">
    <source>
        <dbReference type="Proteomes" id="UP000007177"/>
    </source>
</evidence>
<keyword evidence="1" id="KW-1133">Transmembrane helix</keyword>
<dbReference type="KEGG" id="awo:Awo_c33200"/>